<reference evidence="2 3" key="1">
    <citation type="submission" date="2021-04" db="EMBL/GenBank/DDBJ databases">
        <authorList>
            <person name="Rodrigo-Torres L."/>
            <person name="Arahal R. D."/>
            <person name="Lucena T."/>
        </authorList>
    </citation>
    <scope>NUCLEOTIDE SEQUENCE [LARGE SCALE GENOMIC DNA]</scope>
    <source>
        <strain evidence="2 3">CECT 30171</strain>
    </source>
</reference>
<feature type="chain" id="PRO_5046613688" description="TraB/GumN family protein" evidence="1">
    <location>
        <begin position="21"/>
        <end position="330"/>
    </location>
</feature>
<sequence>MSLFKLALVVLLLVSHSASAATGRAADQTPTSEAESAALSTPAHVPPVPLMWRVSDGDNAIYLLGSFHLLKQDDYPVSADIDQAFAAASRVVFEVAPEQLDAPDTGEMFLAAAGYDDGRTLPDVLSPKLYEKLRRLLARQGSAIAQVDGYEPWFVNLSLLLGLAQSLEFRPDQGLDRYLIERAKAAGKPTGGLETLKDQLDALDATPLQEQTVGLREFLDRPQEMPGLLAELHQAWRDGDVEELDGLTRVDMREKTPETYRLLNVERNDRWIPALRAMLDGDDEDVMVVVGALHLLGDDGVVEKLQAAGYQVERVCSACEVGSEVETDAL</sequence>
<organism evidence="2 3">
    <name type="scientific">Novilysobacter luteus</name>
    <dbReference type="NCBI Taxonomy" id="2822368"/>
    <lineage>
        <taxon>Bacteria</taxon>
        <taxon>Pseudomonadati</taxon>
        <taxon>Pseudomonadota</taxon>
        <taxon>Gammaproteobacteria</taxon>
        <taxon>Lysobacterales</taxon>
        <taxon>Lysobacteraceae</taxon>
        <taxon>Novilysobacter</taxon>
    </lineage>
</organism>
<dbReference type="CDD" id="cd14789">
    <property type="entry name" value="Tiki"/>
    <property type="match status" value="1"/>
</dbReference>
<protein>
    <recommendedName>
        <fullName evidence="4">TraB/GumN family protein</fullName>
    </recommendedName>
</protein>
<dbReference type="InterPro" id="IPR047111">
    <property type="entry name" value="YbaP-like"/>
</dbReference>
<dbReference type="EMBL" id="OU015430">
    <property type="protein sequence ID" value="CAG4974116.1"/>
    <property type="molecule type" value="Genomic_DNA"/>
</dbReference>
<dbReference type="InterPro" id="IPR002816">
    <property type="entry name" value="TraB/PrgY/GumN_fam"/>
</dbReference>
<name>A0ABN7QXX1_9GAMM</name>
<evidence type="ECO:0008006" key="4">
    <source>
        <dbReference type="Google" id="ProtNLM"/>
    </source>
</evidence>
<dbReference type="PANTHER" id="PTHR40590">
    <property type="entry name" value="CYTOPLASMIC PROTEIN-RELATED"/>
    <property type="match status" value="1"/>
</dbReference>
<accession>A0ABN7QXX1</accession>
<dbReference type="PANTHER" id="PTHR40590:SF1">
    <property type="entry name" value="CYTOPLASMIC PROTEIN"/>
    <property type="match status" value="1"/>
</dbReference>
<dbReference type="RefSeq" id="WP_215218195.1">
    <property type="nucleotide sequence ID" value="NZ_OU015430.1"/>
</dbReference>
<keyword evidence="3" id="KW-1185">Reference proteome</keyword>
<feature type="signal peptide" evidence="1">
    <location>
        <begin position="1"/>
        <end position="20"/>
    </location>
</feature>
<evidence type="ECO:0000313" key="3">
    <source>
        <dbReference type="Proteomes" id="UP000680116"/>
    </source>
</evidence>
<dbReference type="Pfam" id="PF01963">
    <property type="entry name" value="TraB_PrgY_gumN"/>
    <property type="match status" value="1"/>
</dbReference>
<evidence type="ECO:0000256" key="1">
    <source>
        <dbReference type="SAM" id="SignalP"/>
    </source>
</evidence>
<proteinExistence type="predicted"/>
<keyword evidence="1" id="KW-0732">Signal</keyword>
<dbReference type="Proteomes" id="UP000680116">
    <property type="component" value="Chromosome"/>
</dbReference>
<evidence type="ECO:0000313" key="2">
    <source>
        <dbReference type="EMBL" id="CAG4974116.1"/>
    </source>
</evidence>
<gene>
    <name evidence="2" type="ORF">LYB30171_01599</name>
</gene>